<proteinExistence type="predicted"/>
<dbReference type="PANTHER" id="PTHR43218">
    <property type="entry name" value="PHOSPHORIBOSYLTRANSFERASE-RELATED"/>
    <property type="match status" value="1"/>
</dbReference>
<reference evidence="2 3" key="1">
    <citation type="submission" date="2016-10" db="EMBL/GenBank/DDBJ databases">
        <authorList>
            <person name="de Groot N.N."/>
        </authorList>
    </citation>
    <scope>NUCLEOTIDE SEQUENCE [LARGE SCALE GENOMIC DNA]</scope>
    <source>
        <strain evidence="2 3">CGMCC 1.6762</strain>
    </source>
</reference>
<dbReference type="SUPFAM" id="SSF53271">
    <property type="entry name" value="PRTase-like"/>
    <property type="match status" value="1"/>
</dbReference>
<feature type="domain" description="Phosphoribosyltransferase" evidence="1">
    <location>
        <begin position="52"/>
        <end position="169"/>
    </location>
</feature>
<organism evidence="2 3">
    <name type="scientific">Bhargavaea beijingensis</name>
    <dbReference type="NCBI Taxonomy" id="426756"/>
    <lineage>
        <taxon>Bacteria</taxon>
        <taxon>Bacillati</taxon>
        <taxon>Bacillota</taxon>
        <taxon>Bacilli</taxon>
        <taxon>Bacillales</taxon>
        <taxon>Caryophanaceae</taxon>
        <taxon>Bhargavaea</taxon>
    </lineage>
</organism>
<dbReference type="Proteomes" id="UP000198823">
    <property type="component" value="Unassembled WGS sequence"/>
</dbReference>
<evidence type="ECO:0000259" key="1">
    <source>
        <dbReference type="Pfam" id="PF00156"/>
    </source>
</evidence>
<sequence>MRNTHKVTIGTVTRELPLVWVSEELRIANFVILGDSEIVVEAASLIVDKLPEVDFFVTAEAKGIPFAHEVAKLKGMPHYIVARKSVKAYMEEPLVATVTSITTQKQQKLVLDGPDAERIKGKRVALIDDVISTGDSLRALEALVTEAGAEIVARAAILAEGDAADRDDIIYLEKLPLFPAE</sequence>
<dbReference type="InterPro" id="IPR029057">
    <property type="entry name" value="PRTase-like"/>
</dbReference>
<dbReference type="EMBL" id="FNAR01000003">
    <property type="protein sequence ID" value="SDE07961.1"/>
    <property type="molecule type" value="Genomic_DNA"/>
</dbReference>
<name>A0A1G6ZZQ5_9BACL</name>
<dbReference type="RefSeq" id="WP_092094787.1">
    <property type="nucleotide sequence ID" value="NZ_FNAR01000003.1"/>
</dbReference>
<dbReference type="Pfam" id="PF00156">
    <property type="entry name" value="Pribosyltran"/>
    <property type="match status" value="1"/>
</dbReference>
<dbReference type="OrthoDB" id="4213751at2"/>
<gene>
    <name evidence="2" type="ORF">SAMN04488126_103132</name>
</gene>
<keyword evidence="2" id="KW-0328">Glycosyltransferase</keyword>
<dbReference type="STRING" id="426756.SAMN04488126_103132"/>
<dbReference type="AlphaFoldDB" id="A0A1G6ZZQ5"/>
<evidence type="ECO:0000313" key="2">
    <source>
        <dbReference type="EMBL" id="SDE07961.1"/>
    </source>
</evidence>
<dbReference type="PANTHER" id="PTHR43218:SF1">
    <property type="entry name" value="PHOSPHORIBOSYLTRANSFERASE"/>
    <property type="match status" value="1"/>
</dbReference>
<dbReference type="Gene3D" id="3.40.50.2020">
    <property type="match status" value="1"/>
</dbReference>
<dbReference type="GO" id="GO:0016757">
    <property type="term" value="F:glycosyltransferase activity"/>
    <property type="evidence" value="ECO:0007669"/>
    <property type="project" value="UniProtKB-KW"/>
</dbReference>
<dbReference type="InterPro" id="IPR000836">
    <property type="entry name" value="PRTase_dom"/>
</dbReference>
<keyword evidence="2" id="KW-0808">Transferase</keyword>
<accession>A0A1G6ZZQ5</accession>
<dbReference type="CDD" id="cd06223">
    <property type="entry name" value="PRTases_typeI"/>
    <property type="match status" value="1"/>
</dbReference>
<dbReference type="NCBIfam" id="NF005592">
    <property type="entry name" value="PRK07322.1"/>
    <property type="match status" value="1"/>
</dbReference>
<protein>
    <submittedName>
        <fullName evidence="2">Adenine phosphoribosyltransferase</fullName>
    </submittedName>
</protein>
<evidence type="ECO:0000313" key="3">
    <source>
        <dbReference type="Proteomes" id="UP000198823"/>
    </source>
</evidence>